<keyword evidence="1" id="KW-0175">Coiled coil</keyword>
<accession>A0AAD9P880</accession>
<evidence type="ECO:0000256" key="1">
    <source>
        <dbReference type="SAM" id="Coils"/>
    </source>
</evidence>
<organism evidence="2 3">
    <name type="scientific">Ridgeia piscesae</name>
    <name type="common">Tubeworm</name>
    <dbReference type="NCBI Taxonomy" id="27915"/>
    <lineage>
        <taxon>Eukaryota</taxon>
        <taxon>Metazoa</taxon>
        <taxon>Spiralia</taxon>
        <taxon>Lophotrochozoa</taxon>
        <taxon>Annelida</taxon>
        <taxon>Polychaeta</taxon>
        <taxon>Sedentaria</taxon>
        <taxon>Canalipalpata</taxon>
        <taxon>Sabellida</taxon>
        <taxon>Siboglinidae</taxon>
        <taxon>Ridgeia</taxon>
    </lineage>
</organism>
<dbReference type="PANTHER" id="PTHR35253:SF1">
    <property type="entry name" value="COILED-COIL DOMAIN-CONTAINING PROTEIN 152"/>
    <property type="match status" value="1"/>
</dbReference>
<dbReference type="PANTHER" id="PTHR35253">
    <property type="entry name" value="COILED-COIL DOMAIN-CONTAINING PROTEIN 152"/>
    <property type="match status" value="1"/>
</dbReference>
<dbReference type="EMBL" id="JAODUO010000092">
    <property type="protein sequence ID" value="KAK2189952.1"/>
    <property type="molecule type" value="Genomic_DNA"/>
</dbReference>
<sequence>MAMQSGMGLKQVDLDEFLQEFNSWQKHLRETSQENVRLLEKHTSQQKHIACCEANEINLKQELNKAREMVNKIQDTLHKRCDLEDENCKLQESVTSMKEDIAALTKNYEYKLLELETKIEDLKSAHVNNMEQLENSLQAQAELEKDSLNAVIDKHKQEIVEMQRQAVEQEKERQAELVKLRLEYDGKLLKLQKQRDRSQQHTAQMSGSNQDIFRKKLQHIRVESEREVANLKRTIAELEQKFAHNKLASSTNSFGSVQYMKRRF</sequence>
<evidence type="ECO:0000313" key="3">
    <source>
        <dbReference type="Proteomes" id="UP001209878"/>
    </source>
</evidence>
<evidence type="ECO:0000313" key="2">
    <source>
        <dbReference type="EMBL" id="KAK2189952.1"/>
    </source>
</evidence>
<gene>
    <name evidence="2" type="ORF">NP493_92g01006</name>
</gene>
<proteinExistence type="predicted"/>
<feature type="coiled-coil region" evidence="1">
    <location>
        <begin position="105"/>
        <end position="172"/>
    </location>
</feature>
<comment type="caution">
    <text evidence="2">The sequence shown here is derived from an EMBL/GenBank/DDBJ whole genome shotgun (WGS) entry which is preliminary data.</text>
</comment>
<protein>
    <submittedName>
        <fullName evidence="2">Uncharacterized protein</fullName>
    </submittedName>
</protein>
<name>A0AAD9P880_RIDPI</name>
<dbReference type="InterPro" id="IPR038827">
    <property type="entry name" value="CCDC152"/>
</dbReference>
<feature type="coiled-coil region" evidence="1">
    <location>
        <begin position="214"/>
        <end position="248"/>
    </location>
</feature>
<feature type="coiled-coil region" evidence="1">
    <location>
        <begin position="49"/>
        <end position="76"/>
    </location>
</feature>
<reference evidence="2" key="1">
    <citation type="journal article" date="2023" name="Mol. Biol. Evol.">
        <title>Third-Generation Sequencing Reveals the Adaptive Role of the Epigenome in Three Deep-Sea Polychaetes.</title>
        <authorList>
            <person name="Perez M."/>
            <person name="Aroh O."/>
            <person name="Sun Y."/>
            <person name="Lan Y."/>
            <person name="Juniper S.K."/>
            <person name="Young C.R."/>
            <person name="Angers B."/>
            <person name="Qian P.Y."/>
        </authorList>
    </citation>
    <scope>NUCLEOTIDE SEQUENCE</scope>
    <source>
        <strain evidence="2">R07B-5</strain>
    </source>
</reference>
<dbReference type="Proteomes" id="UP001209878">
    <property type="component" value="Unassembled WGS sequence"/>
</dbReference>
<keyword evidence="3" id="KW-1185">Reference proteome</keyword>
<dbReference type="AlphaFoldDB" id="A0AAD9P880"/>